<dbReference type="PANTHER" id="PTHR43198">
    <property type="entry name" value="BIFUNCTIONAL TH2 PROTEIN"/>
    <property type="match status" value="1"/>
</dbReference>
<gene>
    <name evidence="3" type="primary">tenA</name>
    <name evidence="3" type="ORF">MWN34_10505</name>
</gene>
<comment type="catalytic activity">
    <reaction evidence="1">
        <text>4-amino-5-aminomethyl-2-methylpyrimidine + H2O = 4-amino-5-hydroxymethyl-2-methylpyrimidine + NH4(+)</text>
        <dbReference type="Rhea" id="RHEA:31799"/>
        <dbReference type="ChEBI" id="CHEBI:15377"/>
        <dbReference type="ChEBI" id="CHEBI:16892"/>
        <dbReference type="ChEBI" id="CHEBI:28938"/>
        <dbReference type="ChEBI" id="CHEBI:63416"/>
        <dbReference type="EC" id="3.5.99.2"/>
    </reaction>
</comment>
<dbReference type="PANTHER" id="PTHR43198:SF2">
    <property type="entry name" value="SI:CH1073-67J19.1-RELATED"/>
    <property type="match status" value="1"/>
</dbReference>
<dbReference type="InterPro" id="IPR050967">
    <property type="entry name" value="Thiamine_Salvage_TenA"/>
</dbReference>
<dbReference type="InterPro" id="IPR027574">
    <property type="entry name" value="Thiaminase_II"/>
</dbReference>
<evidence type="ECO:0000256" key="1">
    <source>
        <dbReference type="RuleBase" id="RU363093"/>
    </source>
</evidence>
<evidence type="ECO:0000259" key="2">
    <source>
        <dbReference type="Pfam" id="PF03070"/>
    </source>
</evidence>
<dbReference type="SUPFAM" id="SSF48613">
    <property type="entry name" value="Heme oxygenase-like"/>
    <property type="match status" value="1"/>
</dbReference>
<keyword evidence="4" id="KW-1185">Reference proteome</keyword>
<keyword evidence="1" id="KW-0784">Thiamine biosynthesis</keyword>
<dbReference type="CDD" id="cd19365">
    <property type="entry name" value="TenA_C-like"/>
    <property type="match status" value="1"/>
</dbReference>
<dbReference type="InterPro" id="IPR004305">
    <property type="entry name" value="Thiaminase-2/PQQC"/>
</dbReference>
<dbReference type="Proteomes" id="UP001203284">
    <property type="component" value="Unassembled WGS sequence"/>
</dbReference>
<feature type="domain" description="Thiaminase-2/PQQC" evidence="2">
    <location>
        <begin position="24"/>
        <end position="216"/>
    </location>
</feature>
<comment type="caution">
    <text evidence="3">The sequence shown here is derived from an EMBL/GenBank/DDBJ whole genome shotgun (WGS) entry which is preliminary data.</text>
</comment>
<comment type="pathway">
    <text evidence="1">Cofactor biosynthesis; thiamine diphosphate biosynthesis.</text>
</comment>
<comment type="function">
    <text evidence="1">Catalyzes an amino-pyrimidine hydrolysis reaction at the C5' of the pyrimidine moiety of thiamine compounds, a reaction that is part of a thiamine salvage pathway.</text>
</comment>
<keyword evidence="1" id="KW-0378">Hydrolase</keyword>
<dbReference type="InterPro" id="IPR016084">
    <property type="entry name" value="Haem_Oase-like_multi-hlx"/>
</dbReference>
<reference evidence="3 4" key="1">
    <citation type="submission" date="2022-04" db="EMBL/GenBank/DDBJ databases">
        <authorList>
            <person name="Grouzdev D.S."/>
            <person name="Pantiukh K.S."/>
            <person name="Krutkina M.S."/>
        </authorList>
    </citation>
    <scope>NUCLEOTIDE SEQUENCE [LARGE SCALE GENOMIC DNA]</scope>
    <source>
        <strain evidence="3 4">6x-1</strain>
    </source>
</reference>
<sequence>MSETFSSAAWSRTLPIFEAIRTMPFVTALADGTLPLDRFRHFIIQDSHYLIAFARALALAAAKAPEAAEIVQFSRAAHDSVVVERALHDDYFVRFGIAPEDFTQTPLSPVCDHYVNFLVAKGFAEPYPVVLAATLPCFWIYAEVGRDILARAVRPNPYDAWIDTYAGEEFHDVVRAAIAATDRAAAQADPLTLVAMHAAYRRACQLEWMFWDSAWRLADWPVG</sequence>
<evidence type="ECO:0000313" key="4">
    <source>
        <dbReference type="Proteomes" id="UP001203284"/>
    </source>
</evidence>
<protein>
    <recommendedName>
        <fullName evidence="1">Aminopyrimidine aminohydrolase</fullName>
        <ecNumber evidence="1">3.5.99.2</ecNumber>
    </recommendedName>
</protein>
<dbReference type="Pfam" id="PF03070">
    <property type="entry name" value="TENA_THI-4"/>
    <property type="match status" value="1"/>
</dbReference>
<comment type="catalytic activity">
    <reaction evidence="1">
        <text>thiamine + H2O = 5-(2-hydroxyethyl)-4-methylthiazole + 4-amino-5-hydroxymethyl-2-methylpyrimidine + H(+)</text>
        <dbReference type="Rhea" id="RHEA:17509"/>
        <dbReference type="ChEBI" id="CHEBI:15377"/>
        <dbReference type="ChEBI" id="CHEBI:15378"/>
        <dbReference type="ChEBI" id="CHEBI:16892"/>
        <dbReference type="ChEBI" id="CHEBI:17957"/>
        <dbReference type="ChEBI" id="CHEBI:18385"/>
        <dbReference type="EC" id="3.5.99.2"/>
    </reaction>
</comment>
<organism evidence="3 4">
    <name type="scientific">Ancylobacter crimeensis</name>
    <dbReference type="NCBI Taxonomy" id="2579147"/>
    <lineage>
        <taxon>Bacteria</taxon>
        <taxon>Pseudomonadati</taxon>
        <taxon>Pseudomonadota</taxon>
        <taxon>Alphaproteobacteria</taxon>
        <taxon>Hyphomicrobiales</taxon>
        <taxon>Xanthobacteraceae</taxon>
        <taxon>Ancylobacter</taxon>
    </lineage>
</organism>
<accession>A0ABT0DBK2</accession>
<dbReference type="Gene3D" id="1.20.910.10">
    <property type="entry name" value="Heme oxygenase-like"/>
    <property type="match status" value="1"/>
</dbReference>
<comment type="similarity">
    <text evidence="1">Belongs to the TenA family.</text>
</comment>
<dbReference type="NCBIfam" id="TIGR04306">
    <property type="entry name" value="salvage_TenA"/>
    <property type="match status" value="1"/>
</dbReference>
<evidence type="ECO:0000313" key="3">
    <source>
        <dbReference type="EMBL" id="MCK0197343.1"/>
    </source>
</evidence>
<dbReference type="RefSeq" id="WP_247029051.1">
    <property type="nucleotide sequence ID" value="NZ_JALKCH010000006.1"/>
</dbReference>
<proteinExistence type="inferred from homology"/>
<name>A0ABT0DBK2_9HYPH</name>
<dbReference type="EMBL" id="JALKCH010000006">
    <property type="protein sequence ID" value="MCK0197343.1"/>
    <property type="molecule type" value="Genomic_DNA"/>
</dbReference>
<dbReference type="EC" id="3.5.99.2" evidence="1"/>